<reference evidence="3 4" key="1">
    <citation type="journal article" date="2014" name="Int. J. Syst. Evol. Microbiol.">
        <title>Bradyrhizobium ottawaense sp. nov., a symbiotic nitrogen fixing bacterium from root nodules of soybeans in Canada.</title>
        <authorList>
            <person name="Yu X."/>
            <person name="Cloutier S."/>
            <person name="Tambong J.T."/>
            <person name="Bromfield E.S."/>
        </authorList>
    </citation>
    <scope>NUCLEOTIDE SEQUENCE [LARGE SCALE GENOMIC DNA]</scope>
    <source>
        <strain evidence="3 4">OO99</strain>
    </source>
</reference>
<dbReference type="Proteomes" id="UP000215703">
    <property type="component" value="Chromosome"/>
</dbReference>
<dbReference type="Gene3D" id="3.40.50.300">
    <property type="entry name" value="P-loop containing nucleotide triphosphate hydrolases"/>
    <property type="match status" value="1"/>
</dbReference>
<sequence length="762" mass="87118">MPTYDFKRLSAFDFEQLVADLLRAEWKSDLEIFTPGPDAGIDLRAFSDSKKEALVQCKHFPQTTFSKLLAHLKKEELPKVRLLAPQRYVLATSLGLTPANVKTLVGLFKPYLKRQSDVFGRDRLNSLLRRHKAVETANFKLWLTSTAVMQRVLHNAEHSQTQFEVDRVNRKVPLFVQNEAFPRAQQILDDSRVVVISGEPGIGKTTLAEMLLFAHLAQGFRPVVIEGGIEEGKRLFDPTAKQIFYFDDFLGETFLPERPELLAKNQDAALLHFMEAIRRSKASRFILTTREHTLRTALSSSERLRHGSLISHRCLLELRDYSFGQKARILYNHLFFSELPAGYKAAIVQGAFYIRVIRHRNFNPRLIEWLSGYARVKDIPASGYQEHVSALLNNPGEIWAHAFDNQISEAGRNILFTLATVQWSAEVDVLEAAWRTLHDFKSKKYNFRTTANDFKHSLNNLEGSFVKFSDRKVSFINASVRDFVQNLFRNNAEYGHDLIGSAVHFSQIRVLRDLQKERDSETLNAILMPSLPLLEALKRVITVPHLRWHKDSNGRATGTYIDDAPDSRLRTIIRWADDTKSMELLGLVSLAYDHLQKSFSVFIPGMLEVLRTLETSAWVYANGGADLHAEIMDIVLGMLGQARTYDWRSVFDYRATASGWTAKSEARFATEYQDYRRKGVFDEVEDCNELSDLESMRDTLRDIQKSHKQVFKNVIKRLNVAIEKTRKSMDEGVDDDYQPISQSNSAGPDDIDAVHRLFGSLL</sequence>
<dbReference type="KEGG" id="bot:CIT37_13055"/>
<dbReference type="CDD" id="cd01983">
    <property type="entry name" value="SIMIBI"/>
    <property type="match status" value="1"/>
</dbReference>
<dbReference type="AlphaFoldDB" id="A0A2U8P5N0"/>
<dbReference type="InterPro" id="IPR007560">
    <property type="entry name" value="Restrct_endonuc_IV_Mrr"/>
</dbReference>
<dbReference type="Pfam" id="PF04471">
    <property type="entry name" value="Mrr_cat"/>
    <property type="match status" value="1"/>
</dbReference>
<gene>
    <name evidence="3" type="ORF">CIT37_13055</name>
</gene>
<evidence type="ECO:0000259" key="2">
    <source>
        <dbReference type="Pfam" id="PF20720"/>
    </source>
</evidence>
<reference evidence="3 4" key="2">
    <citation type="journal article" date="2017" name="Syst. Appl. Microbiol.">
        <title>Soybeans inoculated with root zone soils of Canadian native legumes harbour diverse and novel Bradyrhizobium spp. that possess agricultural potential.</title>
        <authorList>
            <person name="Bromfield E.S.P."/>
            <person name="Cloutier S."/>
            <person name="Tambong J.T."/>
            <person name="Tran Thi T.V."/>
        </authorList>
    </citation>
    <scope>NUCLEOTIDE SEQUENCE [LARGE SCALE GENOMIC DNA]</scope>
    <source>
        <strain evidence="3 4">OO99</strain>
    </source>
</reference>
<feature type="domain" description="Restriction endonuclease type IV Mrr" evidence="1">
    <location>
        <begin position="7"/>
        <end position="61"/>
    </location>
</feature>
<evidence type="ECO:0000313" key="3">
    <source>
        <dbReference type="EMBL" id="AWL93029.1"/>
    </source>
</evidence>
<evidence type="ECO:0000259" key="1">
    <source>
        <dbReference type="Pfam" id="PF04471"/>
    </source>
</evidence>
<protein>
    <submittedName>
        <fullName evidence="3">Uncharacterized protein</fullName>
    </submittedName>
</protein>
<dbReference type="SUPFAM" id="SSF52540">
    <property type="entry name" value="P-loop containing nucleoside triphosphate hydrolases"/>
    <property type="match status" value="1"/>
</dbReference>
<accession>A0A2U8P5N0</accession>
<dbReference type="GO" id="GO:0003677">
    <property type="term" value="F:DNA binding"/>
    <property type="evidence" value="ECO:0007669"/>
    <property type="project" value="InterPro"/>
</dbReference>
<proteinExistence type="predicted"/>
<dbReference type="EMBL" id="CP029425">
    <property type="protein sequence ID" value="AWL93029.1"/>
    <property type="molecule type" value="Genomic_DNA"/>
</dbReference>
<name>A0A2U8P5N0_9BRAD</name>
<feature type="domain" description="Novel STAND NTPase 3" evidence="2">
    <location>
        <begin position="175"/>
        <end position="335"/>
    </location>
</feature>
<dbReference type="GO" id="GO:0009307">
    <property type="term" value="P:DNA restriction-modification system"/>
    <property type="evidence" value="ECO:0007669"/>
    <property type="project" value="InterPro"/>
</dbReference>
<dbReference type="InterPro" id="IPR027417">
    <property type="entry name" value="P-loop_NTPase"/>
</dbReference>
<dbReference type="Pfam" id="PF20720">
    <property type="entry name" value="nSTAND3"/>
    <property type="match status" value="1"/>
</dbReference>
<evidence type="ECO:0000313" key="4">
    <source>
        <dbReference type="Proteomes" id="UP000215703"/>
    </source>
</evidence>
<dbReference type="GO" id="GO:0004519">
    <property type="term" value="F:endonuclease activity"/>
    <property type="evidence" value="ECO:0007669"/>
    <property type="project" value="InterPro"/>
</dbReference>
<dbReference type="GeneID" id="92963563"/>
<organism evidence="3 4">
    <name type="scientific">Bradyrhizobium ottawaense</name>
    <dbReference type="NCBI Taxonomy" id="931866"/>
    <lineage>
        <taxon>Bacteria</taxon>
        <taxon>Pseudomonadati</taxon>
        <taxon>Pseudomonadota</taxon>
        <taxon>Alphaproteobacteria</taxon>
        <taxon>Hyphomicrobiales</taxon>
        <taxon>Nitrobacteraceae</taxon>
        <taxon>Bradyrhizobium</taxon>
    </lineage>
</organism>
<dbReference type="InterPro" id="IPR049050">
    <property type="entry name" value="nSTAND3"/>
</dbReference>
<dbReference type="RefSeq" id="WP_095425388.1">
    <property type="nucleotide sequence ID" value="NZ_CP029425.2"/>
</dbReference>